<dbReference type="EMBL" id="SNRW01000884">
    <property type="protein sequence ID" value="KAA6398774.1"/>
    <property type="molecule type" value="Genomic_DNA"/>
</dbReference>
<evidence type="ECO:0000256" key="1">
    <source>
        <dbReference type="SAM" id="Phobius"/>
    </source>
</evidence>
<feature type="transmembrane region" description="Helical" evidence="1">
    <location>
        <begin position="90"/>
        <end position="110"/>
    </location>
</feature>
<feature type="transmembrane region" description="Helical" evidence="1">
    <location>
        <begin position="156"/>
        <end position="176"/>
    </location>
</feature>
<comment type="caution">
    <text evidence="2">The sequence shown here is derived from an EMBL/GenBank/DDBJ whole genome shotgun (WGS) entry which is preliminary data.</text>
</comment>
<feature type="transmembrane region" description="Helical" evidence="1">
    <location>
        <begin position="188"/>
        <end position="213"/>
    </location>
</feature>
<gene>
    <name evidence="2" type="ORF">EZS28_005702</name>
</gene>
<organism evidence="2 3">
    <name type="scientific">Streblomastix strix</name>
    <dbReference type="NCBI Taxonomy" id="222440"/>
    <lineage>
        <taxon>Eukaryota</taxon>
        <taxon>Metamonada</taxon>
        <taxon>Preaxostyla</taxon>
        <taxon>Oxymonadida</taxon>
        <taxon>Streblomastigidae</taxon>
        <taxon>Streblomastix</taxon>
    </lineage>
</organism>
<feature type="transmembrane region" description="Helical" evidence="1">
    <location>
        <begin position="382"/>
        <end position="406"/>
    </location>
</feature>
<name>A0A5J4WUS0_9EUKA</name>
<evidence type="ECO:0000313" key="3">
    <source>
        <dbReference type="Proteomes" id="UP000324800"/>
    </source>
</evidence>
<protein>
    <submittedName>
        <fullName evidence="2">Uncharacterized protein</fullName>
    </submittedName>
</protein>
<keyword evidence="1" id="KW-1133">Transmembrane helix</keyword>
<accession>A0A5J4WUS0</accession>
<dbReference type="AlphaFoldDB" id="A0A5J4WUS0"/>
<sequence>MERLLNKTSRLAFTTRQCRANLLFSLTIVSIIIALVFGSFAFEWDIKYSVRINGANLLNNNNDTQPPKLNKLAESMNQDEEWPKRKFYEYYLFATGVLLLGSMVFGFATCVKREMSHIRHALLTVFVVFFLLFGGIGVVIALILDEYIRLKKFIQWVVVTVAYFVYFIVNILWTVKLVRDKKRKRNKLIISGILFVSEGLFNFVAFLLVTLIYTETISLPYYVCGLFKVVAEICQRIYQLIDGTLIYNLVAYVFAAFSFEWDTEFDMPKKGEPAVENRSFYQYYVFAGCVFIVSFIVITLEICCLQDLGMTRLIIGIVFGIVYVIFAAIMIIFTLMLDYVIRVSKTVLWSIGTASYGLSLFQGMWGLATSCCGDKDSKTRSFFVALCVFGENLFNFLCFLFVVLIYTGNLNMRYIIPGVFKLIAEIFERIKQLVEGKLIHNLGAFLGILCIAIPGVCYILMDILIPLREDRTITTHTAILAIPLYVYLLYNIVLLLWASKYTYNFKQAIPIKKGMTDSSEV</sequence>
<proteinExistence type="predicted"/>
<feature type="transmembrane region" description="Helical" evidence="1">
    <location>
        <begin position="122"/>
        <end position="144"/>
    </location>
</feature>
<feature type="transmembrane region" description="Helical" evidence="1">
    <location>
        <begin position="314"/>
        <end position="341"/>
    </location>
</feature>
<keyword evidence="1" id="KW-0472">Membrane</keyword>
<evidence type="ECO:0000313" key="2">
    <source>
        <dbReference type="EMBL" id="KAA6398774.1"/>
    </source>
</evidence>
<feature type="transmembrane region" description="Helical" evidence="1">
    <location>
        <begin position="473"/>
        <end position="497"/>
    </location>
</feature>
<feature type="transmembrane region" description="Helical" evidence="1">
    <location>
        <begin position="347"/>
        <end position="370"/>
    </location>
</feature>
<feature type="transmembrane region" description="Helical" evidence="1">
    <location>
        <begin position="442"/>
        <end position="461"/>
    </location>
</feature>
<feature type="transmembrane region" description="Helical" evidence="1">
    <location>
        <begin position="21"/>
        <end position="42"/>
    </location>
</feature>
<reference evidence="2 3" key="1">
    <citation type="submission" date="2019-03" db="EMBL/GenBank/DDBJ databases">
        <title>Single cell metagenomics reveals metabolic interactions within the superorganism composed of flagellate Streblomastix strix and complex community of Bacteroidetes bacteria on its surface.</title>
        <authorList>
            <person name="Treitli S.C."/>
            <person name="Kolisko M."/>
            <person name="Husnik F."/>
            <person name="Keeling P."/>
            <person name="Hampl V."/>
        </authorList>
    </citation>
    <scope>NUCLEOTIDE SEQUENCE [LARGE SCALE GENOMIC DNA]</scope>
    <source>
        <strain evidence="2">ST1C</strain>
    </source>
</reference>
<feature type="transmembrane region" description="Helical" evidence="1">
    <location>
        <begin position="245"/>
        <end position="261"/>
    </location>
</feature>
<keyword evidence="1" id="KW-0812">Transmembrane</keyword>
<feature type="transmembrane region" description="Helical" evidence="1">
    <location>
        <begin position="281"/>
        <end position="302"/>
    </location>
</feature>
<dbReference type="Proteomes" id="UP000324800">
    <property type="component" value="Unassembled WGS sequence"/>
</dbReference>